<dbReference type="OrthoDB" id="1907510at2759"/>
<evidence type="ECO:0000256" key="6">
    <source>
        <dbReference type="ARBA" id="ARBA00023136"/>
    </source>
</evidence>
<evidence type="ECO:0000256" key="3">
    <source>
        <dbReference type="ARBA" id="ARBA00022448"/>
    </source>
</evidence>
<keyword evidence="3" id="KW-0813">Transport</keyword>
<comment type="similarity">
    <text evidence="2">Belongs to the purine permeases (TC 2.A.7.14) family.</text>
</comment>
<evidence type="ECO:0000313" key="8">
    <source>
        <dbReference type="EMBL" id="KAJ0959970.1"/>
    </source>
</evidence>
<keyword evidence="6 7" id="KW-0472">Membrane</keyword>
<dbReference type="Proteomes" id="UP001085076">
    <property type="component" value="Unassembled WGS sequence"/>
</dbReference>
<dbReference type="AlphaFoldDB" id="A0A9D5H1I7"/>
<dbReference type="PANTHER" id="PTHR31376:SF2">
    <property type="entry name" value="PURINE PERMEASE 11-RELATED"/>
    <property type="match status" value="1"/>
</dbReference>
<keyword evidence="5 7" id="KW-1133">Transmembrane helix</keyword>
<dbReference type="PANTHER" id="PTHR31376">
    <property type="entry name" value="OS09G0467300 PROTEIN-RELATED"/>
    <property type="match status" value="1"/>
</dbReference>
<evidence type="ECO:0000256" key="7">
    <source>
        <dbReference type="SAM" id="Phobius"/>
    </source>
</evidence>
<proteinExistence type="inferred from homology"/>
<comment type="caution">
    <text evidence="8">The sequence shown here is derived from an EMBL/GenBank/DDBJ whole genome shotgun (WGS) entry which is preliminary data.</text>
</comment>
<dbReference type="GO" id="GO:0005345">
    <property type="term" value="F:purine nucleobase transmembrane transporter activity"/>
    <property type="evidence" value="ECO:0007669"/>
    <property type="project" value="UniProtKB-ARBA"/>
</dbReference>
<dbReference type="GO" id="GO:0015211">
    <property type="term" value="F:purine nucleoside transmembrane transporter activity"/>
    <property type="evidence" value="ECO:0007669"/>
    <property type="project" value="InterPro"/>
</dbReference>
<comment type="subcellular location">
    <subcellularLocation>
        <location evidence="1">Membrane</location>
    </subcellularLocation>
</comment>
<protein>
    <recommendedName>
        <fullName evidence="10">Purine permease 11</fullName>
    </recommendedName>
</protein>
<dbReference type="InterPro" id="IPR030182">
    <property type="entry name" value="PUP_plant"/>
</dbReference>
<dbReference type="EMBL" id="JAGGNH010000126">
    <property type="protein sequence ID" value="KAJ0959970.1"/>
    <property type="molecule type" value="Genomic_DNA"/>
</dbReference>
<keyword evidence="9" id="KW-1185">Reference proteome</keyword>
<accession>A0A9D5H1I7</accession>
<dbReference type="Pfam" id="PF16913">
    <property type="entry name" value="PUNUT"/>
    <property type="match status" value="1"/>
</dbReference>
<evidence type="ECO:0000256" key="5">
    <source>
        <dbReference type="ARBA" id="ARBA00022989"/>
    </source>
</evidence>
<evidence type="ECO:0000313" key="9">
    <source>
        <dbReference type="Proteomes" id="UP001085076"/>
    </source>
</evidence>
<reference evidence="8 9" key="1">
    <citation type="journal article" date="2022" name="Hortic Res">
        <title>The genome of Dioscorea zingiberensis sheds light on the biosynthesis, origin and evolution of the medicinally important diosgenin saponins.</title>
        <authorList>
            <person name="Li Y."/>
            <person name="Tan C."/>
            <person name="Li Z."/>
            <person name="Guo J."/>
            <person name="Li S."/>
            <person name="Chen X."/>
            <person name="Wang C."/>
            <person name="Dai X."/>
            <person name="Yang H."/>
            <person name="Song W."/>
            <person name="Hou L."/>
            <person name="Xu J."/>
            <person name="Tong Z."/>
            <person name="Xu A."/>
            <person name="Yuan X."/>
            <person name="Wang W."/>
            <person name="Yang Q."/>
            <person name="Chen L."/>
            <person name="Sun Z."/>
            <person name="Wang K."/>
            <person name="Pan B."/>
            <person name="Chen J."/>
            <person name="Bao Y."/>
            <person name="Liu F."/>
            <person name="Qi X."/>
            <person name="Gang D.R."/>
            <person name="Wen J."/>
            <person name="Li J."/>
        </authorList>
    </citation>
    <scope>NUCLEOTIDE SEQUENCE [LARGE SCALE GENOMIC DNA]</scope>
    <source>
        <strain evidence="8">Dzin_1.0</strain>
    </source>
</reference>
<keyword evidence="4 7" id="KW-0812">Transmembrane</keyword>
<evidence type="ECO:0000256" key="1">
    <source>
        <dbReference type="ARBA" id="ARBA00004370"/>
    </source>
</evidence>
<evidence type="ECO:0000256" key="2">
    <source>
        <dbReference type="ARBA" id="ARBA00006213"/>
    </source>
</evidence>
<feature type="transmembrane region" description="Helical" evidence="7">
    <location>
        <begin position="135"/>
        <end position="152"/>
    </location>
</feature>
<feature type="transmembrane region" description="Helical" evidence="7">
    <location>
        <begin position="78"/>
        <end position="102"/>
    </location>
</feature>
<dbReference type="GO" id="GO:0016020">
    <property type="term" value="C:membrane"/>
    <property type="evidence" value="ECO:0007669"/>
    <property type="project" value="UniProtKB-SubCell"/>
</dbReference>
<sequence length="243" mass="26993">MLGFILTLAASATYSLILSLMELTFNKVIKSRELSAVLNMQIYIAASHTAAATAGLFASGEWRDLKGDMEGFKKGRQFYVMTLVWTAICWQVNNVGLVGLIFEVSSLFSNVISSLGITIAPVFAVILLHDKINGIKVISSLMALWGFASYFYQHYLDYKLEKTTNTKPSESTQVTSHELKLRLECAMNAEKAALLPAANLAEQVSNKLSKFQNYMLACLLFISNKKPKFNLNNLSLLEMVLVK</sequence>
<feature type="transmembrane region" description="Helical" evidence="7">
    <location>
        <begin position="108"/>
        <end position="128"/>
    </location>
</feature>
<evidence type="ECO:0008006" key="10">
    <source>
        <dbReference type="Google" id="ProtNLM"/>
    </source>
</evidence>
<organism evidence="8 9">
    <name type="scientific">Dioscorea zingiberensis</name>
    <dbReference type="NCBI Taxonomy" id="325984"/>
    <lineage>
        <taxon>Eukaryota</taxon>
        <taxon>Viridiplantae</taxon>
        <taxon>Streptophyta</taxon>
        <taxon>Embryophyta</taxon>
        <taxon>Tracheophyta</taxon>
        <taxon>Spermatophyta</taxon>
        <taxon>Magnoliopsida</taxon>
        <taxon>Liliopsida</taxon>
        <taxon>Dioscoreales</taxon>
        <taxon>Dioscoreaceae</taxon>
        <taxon>Dioscorea</taxon>
    </lineage>
</organism>
<name>A0A9D5H1I7_9LILI</name>
<gene>
    <name evidence="8" type="ORF">J5N97_000260</name>
</gene>
<evidence type="ECO:0000256" key="4">
    <source>
        <dbReference type="ARBA" id="ARBA00022692"/>
    </source>
</evidence>
<feature type="transmembrane region" description="Helical" evidence="7">
    <location>
        <begin position="39"/>
        <end position="58"/>
    </location>
</feature>